<keyword evidence="2" id="KW-0812">Transmembrane</keyword>
<dbReference type="AlphaFoldDB" id="A0A5B7DT08"/>
<keyword evidence="2" id="KW-1133">Transmembrane helix</keyword>
<evidence type="ECO:0000256" key="1">
    <source>
        <dbReference type="SAM" id="MobiDB-lite"/>
    </source>
</evidence>
<protein>
    <submittedName>
        <fullName evidence="3">Uncharacterized protein</fullName>
    </submittedName>
</protein>
<organism evidence="3 4">
    <name type="scientific">Portunus trituberculatus</name>
    <name type="common">Swimming crab</name>
    <name type="synonym">Neptunus trituberculatus</name>
    <dbReference type="NCBI Taxonomy" id="210409"/>
    <lineage>
        <taxon>Eukaryota</taxon>
        <taxon>Metazoa</taxon>
        <taxon>Ecdysozoa</taxon>
        <taxon>Arthropoda</taxon>
        <taxon>Crustacea</taxon>
        <taxon>Multicrustacea</taxon>
        <taxon>Malacostraca</taxon>
        <taxon>Eumalacostraca</taxon>
        <taxon>Eucarida</taxon>
        <taxon>Decapoda</taxon>
        <taxon>Pleocyemata</taxon>
        <taxon>Brachyura</taxon>
        <taxon>Eubrachyura</taxon>
        <taxon>Portunoidea</taxon>
        <taxon>Portunidae</taxon>
        <taxon>Portuninae</taxon>
        <taxon>Portunus</taxon>
    </lineage>
</organism>
<accession>A0A5B7DT08</accession>
<feature type="region of interest" description="Disordered" evidence="1">
    <location>
        <begin position="87"/>
        <end position="111"/>
    </location>
</feature>
<dbReference type="EMBL" id="VSRR010001327">
    <property type="protein sequence ID" value="MPC24415.1"/>
    <property type="molecule type" value="Genomic_DNA"/>
</dbReference>
<proteinExistence type="predicted"/>
<gene>
    <name evidence="3" type="ORF">E2C01_017498</name>
</gene>
<feature type="transmembrane region" description="Helical" evidence="2">
    <location>
        <begin position="21"/>
        <end position="40"/>
    </location>
</feature>
<reference evidence="3 4" key="1">
    <citation type="submission" date="2019-05" db="EMBL/GenBank/DDBJ databases">
        <title>Another draft genome of Portunus trituberculatus and its Hox gene families provides insights of decapod evolution.</title>
        <authorList>
            <person name="Jeong J.-H."/>
            <person name="Song I."/>
            <person name="Kim S."/>
            <person name="Choi T."/>
            <person name="Kim D."/>
            <person name="Ryu S."/>
            <person name="Kim W."/>
        </authorList>
    </citation>
    <scope>NUCLEOTIDE SEQUENCE [LARGE SCALE GENOMIC DNA]</scope>
    <source>
        <tissue evidence="3">Muscle</tissue>
    </source>
</reference>
<evidence type="ECO:0000313" key="3">
    <source>
        <dbReference type="EMBL" id="MPC24415.1"/>
    </source>
</evidence>
<evidence type="ECO:0000313" key="4">
    <source>
        <dbReference type="Proteomes" id="UP000324222"/>
    </source>
</evidence>
<sequence>MDALGGEVKRDFHLRKVNKDILKALTIIITKLFFVVNIVAQYKGHPVVGLDMINGTLAFLGNANFRNNLAHYMMSLPMLRDSRDFSPYSSSAGWADEDAGDSNTSLSALSEADVEGPAVPGLAHLTGLKKEDMEERPAADVEGPAVPGLAGVRRTACLTGLKNK</sequence>
<dbReference type="Proteomes" id="UP000324222">
    <property type="component" value="Unassembled WGS sequence"/>
</dbReference>
<keyword evidence="2" id="KW-0472">Membrane</keyword>
<name>A0A5B7DT08_PORTR</name>
<comment type="caution">
    <text evidence="3">The sequence shown here is derived from an EMBL/GenBank/DDBJ whole genome shotgun (WGS) entry which is preliminary data.</text>
</comment>
<keyword evidence="4" id="KW-1185">Reference proteome</keyword>
<evidence type="ECO:0000256" key="2">
    <source>
        <dbReference type="SAM" id="Phobius"/>
    </source>
</evidence>